<feature type="compositionally biased region" description="Basic and acidic residues" evidence="1">
    <location>
        <begin position="469"/>
        <end position="551"/>
    </location>
</feature>
<dbReference type="GeneID" id="122133061"/>
<reference evidence="3" key="1">
    <citation type="submission" date="2025-08" db="UniProtKB">
        <authorList>
            <consortium name="RefSeq"/>
        </authorList>
    </citation>
    <scope>IDENTIFICATION</scope>
</reference>
<evidence type="ECO:0000256" key="1">
    <source>
        <dbReference type="SAM" id="MobiDB-lite"/>
    </source>
</evidence>
<feature type="compositionally biased region" description="Basic and acidic residues" evidence="1">
    <location>
        <begin position="1"/>
        <end position="76"/>
    </location>
</feature>
<feature type="region of interest" description="Disordered" evidence="1">
    <location>
        <begin position="364"/>
        <end position="454"/>
    </location>
</feature>
<feature type="compositionally biased region" description="Basic and acidic residues" evidence="1">
    <location>
        <begin position="415"/>
        <end position="454"/>
    </location>
</feature>
<feature type="compositionally biased region" description="Basic and acidic residues" evidence="1">
    <location>
        <begin position="375"/>
        <end position="402"/>
    </location>
</feature>
<feature type="compositionally biased region" description="Acidic residues" evidence="1">
    <location>
        <begin position="244"/>
        <end position="254"/>
    </location>
</feature>
<evidence type="ECO:0000313" key="2">
    <source>
        <dbReference type="Proteomes" id="UP000515152"/>
    </source>
</evidence>
<protein>
    <submittedName>
        <fullName evidence="3">Golgin subfamily A member 6-like protein 22</fullName>
    </submittedName>
</protein>
<feature type="region of interest" description="Disordered" evidence="1">
    <location>
        <begin position="1"/>
        <end position="106"/>
    </location>
</feature>
<sequence length="633" mass="76143">MEEMERTREEAEIEINKKREREKHEDQRQKGQERQEGSENSGKEEKEKMEKKEDEKVKEPQTRDERNTDMMRKIEEETSQLWKSMGLSFEDTEDGSEEDWNESEEASVDLDLLFLKDNRTTEIDRGKERRLEEENKSRQLEVERQREMKTVRLKEEESKRIAMMEKLKEDERMKRGMEAEMERKEQEERLSEKERANLREEERKKKEMQEKTRRELEQITQREREEKGKKAKVAKKLIQARDSDDIDVDSLSDEDMWKDKELPMDQKKRQTKDEKEHAWLQEEHNKEKEDENPCNRDCSDPKTVTNSNSLWMHKAKSPKLSVSNAWKIQQYDNTETDNVKQGHSEAGDTLVTTLSNDDMNTWTQLKAKTDEEDAEREKQRQMEEKRMREVDNGGKKEERTQREMVAQKANKTPKMSREFEIVQKIEEERKKEEMEKAAQKEQKEDERRKIEIEEEKAREEEIKVMTEQMERTKAEMLRKEKEESLREKERAKLREEVRKKKEMEKAAENEQKEDERKKVEIEKEKARKEERKVREREEMRKIAEEMNRRWEALPGDSDDNDGATESGALWMDEVEKRRQVEVINPQNEPQEEGERGHTQPGSAQVNVEQKKKGRSVLKWVKKRLSFGTTKVKQ</sequence>
<feature type="region of interest" description="Disordered" evidence="1">
    <location>
        <begin position="469"/>
        <end position="613"/>
    </location>
</feature>
<dbReference type="RefSeq" id="XP_042564319.1">
    <property type="nucleotide sequence ID" value="XM_042708385.1"/>
</dbReference>
<gene>
    <name evidence="3" type="primary">LOC122133061</name>
</gene>
<feature type="region of interest" description="Disordered" evidence="1">
    <location>
        <begin position="149"/>
        <end position="320"/>
    </location>
</feature>
<proteinExistence type="predicted"/>
<accession>A0A8M1KRM6</accession>
<feature type="compositionally biased region" description="Basic and acidic residues" evidence="1">
    <location>
        <begin position="149"/>
        <end position="228"/>
    </location>
</feature>
<feature type="compositionally biased region" description="Acidic residues" evidence="1">
    <location>
        <begin position="90"/>
        <end position="106"/>
    </location>
</feature>
<name>A0A8M1KRM6_CLUHA</name>
<organism evidence="2 3">
    <name type="scientific">Clupea harengus</name>
    <name type="common">Atlantic herring</name>
    <dbReference type="NCBI Taxonomy" id="7950"/>
    <lineage>
        <taxon>Eukaryota</taxon>
        <taxon>Metazoa</taxon>
        <taxon>Chordata</taxon>
        <taxon>Craniata</taxon>
        <taxon>Vertebrata</taxon>
        <taxon>Euteleostomi</taxon>
        <taxon>Actinopterygii</taxon>
        <taxon>Neopterygii</taxon>
        <taxon>Teleostei</taxon>
        <taxon>Clupei</taxon>
        <taxon>Clupeiformes</taxon>
        <taxon>Clupeoidei</taxon>
        <taxon>Clupeidae</taxon>
        <taxon>Clupea</taxon>
    </lineage>
</organism>
<evidence type="ECO:0000313" key="3">
    <source>
        <dbReference type="RefSeq" id="XP_042564319.1"/>
    </source>
</evidence>
<dbReference type="AlphaFoldDB" id="A0A8M1KRM6"/>
<feature type="region of interest" description="Disordered" evidence="1">
    <location>
        <begin position="124"/>
        <end position="143"/>
    </location>
</feature>
<keyword evidence="2" id="KW-1185">Reference proteome</keyword>
<dbReference type="Proteomes" id="UP000515152">
    <property type="component" value="Chromosome 8"/>
</dbReference>
<dbReference type="KEGG" id="char:122133061"/>
<feature type="compositionally biased region" description="Basic and acidic residues" evidence="1">
    <location>
        <begin position="255"/>
        <end position="300"/>
    </location>
</feature>